<evidence type="ECO:0000313" key="2">
    <source>
        <dbReference type="Proteomes" id="UP000636709"/>
    </source>
</evidence>
<proteinExistence type="predicted"/>
<keyword evidence="2" id="KW-1185">Reference proteome</keyword>
<protein>
    <submittedName>
        <fullName evidence="1">Uncharacterized protein</fullName>
    </submittedName>
</protein>
<name>A0A835KKB6_9POAL</name>
<dbReference type="Proteomes" id="UP000636709">
    <property type="component" value="Unassembled WGS sequence"/>
</dbReference>
<sequence>MMLVPVASCEHKEDCSIDKQGVGDSRIRYICQQWMKKH</sequence>
<dbReference type="EMBL" id="JACEFO010001463">
    <property type="protein sequence ID" value="KAF8736237.1"/>
    <property type="molecule type" value="Genomic_DNA"/>
</dbReference>
<organism evidence="1 2">
    <name type="scientific">Digitaria exilis</name>
    <dbReference type="NCBI Taxonomy" id="1010633"/>
    <lineage>
        <taxon>Eukaryota</taxon>
        <taxon>Viridiplantae</taxon>
        <taxon>Streptophyta</taxon>
        <taxon>Embryophyta</taxon>
        <taxon>Tracheophyta</taxon>
        <taxon>Spermatophyta</taxon>
        <taxon>Magnoliopsida</taxon>
        <taxon>Liliopsida</taxon>
        <taxon>Poales</taxon>
        <taxon>Poaceae</taxon>
        <taxon>PACMAD clade</taxon>
        <taxon>Panicoideae</taxon>
        <taxon>Panicodae</taxon>
        <taxon>Paniceae</taxon>
        <taxon>Anthephorinae</taxon>
        <taxon>Digitaria</taxon>
    </lineage>
</organism>
<accession>A0A835KKB6</accession>
<evidence type="ECO:0000313" key="1">
    <source>
        <dbReference type="EMBL" id="KAF8736237.1"/>
    </source>
</evidence>
<reference evidence="1" key="1">
    <citation type="submission" date="2020-07" db="EMBL/GenBank/DDBJ databases">
        <title>Genome sequence and genetic diversity analysis of an under-domesticated orphan crop, white fonio (Digitaria exilis).</title>
        <authorList>
            <person name="Bennetzen J.L."/>
            <person name="Chen S."/>
            <person name="Ma X."/>
            <person name="Wang X."/>
            <person name="Yssel A.E.J."/>
            <person name="Chaluvadi S.R."/>
            <person name="Johnson M."/>
            <person name="Gangashetty P."/>
            <person name="Hamidou F."/>
            <person name="Sanogo M.D."/>
            <person name="Zwaenepoel A."/>
            <person name="Wallace J."/>
            <person name="Van De Peer Y."/>
            <person name="Van Deynze A."/>
        </authorList>
    </citation>
    <scope>NUCLEOTIDE SEQUENCE</scope>
    <source>
        <tissue evidence="1">Leaves</tissue>
    </source>
</reference>
<gene>
    <name evidence="1" type="ORF">HU200_014367</name>
</gene>
<dbReference type="AlphaFoldDB" id="A0A835KKB6"/>
<comment type="caution">
    <text evidence="1">The sequence shown here is derived from an EMBL/GenBank/DDBJ whole genome shotgun (WGS) entry which is preliminary data.</text>
</comment>